<protein>
    <recommendedName>
        <fullName evidence="4">DUF1795 domain-containing protein</fullName>
    </recommendedName>
</protein>
<organism evidence="2 3">
    <name type="scientific">Trichloromonas acetexigens</name>
    <dbReference type="NCBI Taxonomy" id="38815"/>
    <lineage>
        <taxon>Bacteria</taxon>
        <taxon>Pseudomonadati</taxon>
        <taxon>Thermodesulfobacteriota</taxon>
        <taxon>Desulfuromonadia</taxon>
        <taxon>Desulfuromonadales</taxon>
        <taxon>Trichloromonadaceae</taxon>
        <taxon>Trichloromonas</taxon>
    </lineage>
</organism>
<dbReference type="RefSeq" id="WP_092053034.1">
    <property type="nucleotide sequence ID" value="NZ_FOJJ01000001.1"/>
</dbReference>
<keyword evidence="3" id="KW-1185">Reference proteome</keyword>
<keyword evidence="1" id="KW-0732">Signal</keyword>
<name>A0A550JLC3_9BACT</name>
<proteinExistence type="predicted"/>
<reference evidence="2 3" key="1">
    <citation type="submission" date="2019-07" db="EMBL/GenBank/DDBJ databases">
        <title>Insights of Desulfuromonas acetexigens electromicrobiology.</title>
        <authorList>
            <person name="Katuri K."/>
            <person name="Sapireddy V."/>
            <person name="Shaw D.R."/>
            <person name="Saikaly P."/>
        </authorList>
    </citation>
    <scope>NUCLEOTIDE SEQUENCE [LARGE SCALE GENOMIC DNA]</scope>
    <source>
        <strain evidence="2 3">2873</strain>
    </source>
</reference>
<dbReference type="OrthoDB" id="5401690at2"/>
<evidence type="ECO:0008006" key="4">
    <source>
        <dbReference type="Google" id="ProtNLM"/>
    </source>
</evidence>
<feature type="signal peptide" evidence="1">
    <location>
        <begin position="1"/>
        <end position="21"/>
    </location>
</feature>
<accession>A0A550JLC3</accession>
<dbReference type="AlphaFoldDB" id="A0A550JLC3"/>
<evidence type="ECO:0000256" key="1">
    <source>
        <dbReference type="SAM" id="SignalP"/>
    </source>
</evidence>
<dbReference type="EMBL" id="VJVV01000001">
    <property type="protein sequence ID" value="TRO84004.1"/>
    <property type="molecule type" value="Genomic_DNA"/>
</dbReference>
<evidence type="ECO:0000313" key="3">
    <source>
        <dbReference type="Proteomes" id="UP000317155"/>
    </source>
</evidence>
<dbReference type="Proteomes" id="UP000317155">
    <property type="component" value="Unassembled WGS sequence"/>
</dbReference>
<sequence length="219" mass="24661">MPRRFARLFLISALLLLCACAKRPWPDHLLEVAPGLTLAIQIPPGRWQASDQPPEFLVADMIEHLAHDLEAQGKKVDEAALQDFATKRLAANEHFIFNPVSGAHLDIDFSPLSAGDIAPSRRMVADSARFAADSLIGEEGVTEVNHRVRRERVQGADYAYSLDAAYRKHDVPTRFYGLIGFVRDSWFFFYFTESGKDPEDYPEARCMLRSARLLPTSSR</sequence>
<comment type="caution">
    <text evidence="2">The sequence shown here is derived from an EMBL/GenBank/DDBJ whole genome shotgun (WGS) entry which is preliminary data.</text>
</comment>
<feature type="chain" id="PRO_5021717234" description="DUF1795 domain-containing protein" evidence="1">
    <location>
        <begin position="22"/>
        <end position="219"/>
    </location>
</feature>
<dbReference type="PROSITE" id="PS51257">
    <property type="entry name" value="PROKAR_LIPOPROTEIN"/>
    <property type="match status" value="1"/>
</dbReference>
<evidence type="ECO:0000313" key="2">
    <source>
        <dbReference type="EMBL" id="TRO84004.1"/>
    </source>
</evidence>
<gene>
    <name evidence="2" type="ORF">FL622_02145</name>
</gene>